<dbReference type="EMBL" id="JRMQ02000007">
    <property type="protein sequence ID" value="TLE01552.1"/>
    <property type="molecule type" value="Genomic_DNA"/>
</dbReference>
<proteinExistence type="predicted"/>
<dbReference type="Proteomes" id="UP000029707">
    <property type="component" value="Unassembled WGS sequence"/>
</dbReference>
<dbReference type="PANTHER" id="PTHR42866:SF2">
    <property type="entry name" value="3-DEOXY-MANNO-OCTULOSONATE CYTIDYLYLTRANSFERASE, MITOCHONDRIAL"/>
    <property type="match status" value="1"/>
</dbReference>
<evidence type="ECO:0000313" key="5">
    <source>
        <dbReference type="Proteomes" id="UP000029707"/>
    </source>
</evidence>
<dbReference type="AlphaFoldDB" id="A0A4U8TM50"/>
<dbReference type="NCBIfam" id="TIGR00466">
    <property type="entry name" value="kdsB"/>
    <property type="match status" value="1"/>
</dbReference>
<evidence type="ECO:0000256" key="2">
    <source>
        <dbReference type="ARBA" id="ARBA00022695"/>
    </source>
</evidence>
<dbReference type="OrthoDB" id="9815559at2"/>
<protein>
    <submittedName>
        <fullName evidence="4">3-deoxy-manno-octulosonate cytidylyltransferase</fullName>
        <ecNumber evidence="4">2.7.7.38</ecNumber>
    </submittedName>
</protein>
<dbReference type="Gene3D" id="3.90.550.10">
    <property type="entry name" value="Spore Coat Polysaccharide Biosynthesis Protein SpsA, Chain A"/>
    <property type="match status" value="1"/>
</dbReference>
<dbReference type="SUPFAM" id="SSF53448">
    <property type="entry name" value="Nucleotide-diphospho-sugar transferases"/>
    <property type="match status" value="1"/>
</dbReference>
<dbReference type="InterPro" id="IPR003329">
    <property type="entry name" value="Cytidylyl_trans"/>
</dbReference>
<dbReference type="PANTHER" id="PTHR42866">
    <property type="entry name" value="3-DEOXY-MANNO-OCTULOSONATE CYTIDYLYLTRANSFERASE"/>
    <property type="match status" value="1"/>
</dbReference>
<dbReference type="GO" id="GO:0005829">
    <property type="term" value="C:cytosol"/>
    <property type="evidence" value="ECO:0007669"/>
    <property type="project" value="TreeGrafter"/>
</dbReference>
<accession>A0A4U8TM50</accession>
<dbReference type="Pfam" id="PF02348">
    <property type="entry name" value="CTP_transf_3"/>
    <property type="match status" value="1"/>
</dbReference>
<reference evidence="4 5" key="1">
    <citation type="journal article" date="2014" name="Genome Announc.">
        <title>Draft genome sequences of eight enterohepatic helicobacter species isolated from both laboratory and wild rodents.</title>
        <authorList>
            <person name="Sheh A."/>
            <person name="Shen Z."/>
            <person name="Fox J.G."/>
        </authorList>
    </citation>
    <scope>NUCLEOTIDE SEQUENCE [LARGE SCALE GENOMIC DNA]</scope>
    <source>
        <strain evidence="4 5">MIT 01-6451</strain>
    </source>
</reference>
<keyword evidence="1 4" id="KW-0808">Transferase</keyword>
<comment type="caution">
    <text evidence="4">The sequence shown here is derived from an EMBL/GenBank/DDBJ whole genome shotgun (WGS) entry which is preliminary data.</text>
</comment>
<name>A0A4U8TM50_9HELI</name>
<dbReference type="CDD" id="cd02517">
    <property type="entry name" value="CMP-KDO-Synthetase"/>
    <property type="match status" value="1"/>
</dbReference>
<dbReference type="NCBIfam" id="NF003952">
    <property type="entry name" value="PRK05450.1-5"/>
    <property type="match status" value="1"/>
</dbReference>
<evidence type="ECO:0000256" key="3">
    <source>
        <dbReference type="ARBA" id="ARBA00022985"/>
    </source>
</evidence>
<keyword evidence="2 4" id="KW-0548">Nucleotidyltransferase</keyword>
<gene>
    <name evidence="4" type="primary">kdsB</name>
    <name evidence="4" type="ORF">LS65_006225</name>
</gene>
<evidence type="ECO:0000313" key="4">
    <source>
        <dbReference type="EMBL" id="TLE01552.1"/>
    </source>
</evidence>
<dbReference type="InterPro" id="IPR004528">
    <property type="entry name" value="KdsB"/>
</dbReference>
<dbReference type="RefSeq" id="WP_034361452.1">
    <property type="nucleotide sequence ID" value="NZ_CAJUDB010000007.1"/>
</dbReference>
<dbReference type="EC" id="2.7.7.38" evidence="4"/>
<dbReference type="GO" id="GO:0009103">
    <property type="term" value="P:lipopolysaccharide biosynthetic process"/>
    <property type="evidence" value="ECO:0007669"/>
    <property type="project" value="UniProtKB-KW"/>
</dbReference>
<dbReference type="GO" id="GO:0008690">
    <property type="term" value="F:3-deoxy-manno-octulosonate cytidylyltransferase activity"/>
    <property type="evidence" value="ECO:0007669"/>
    <property type="project" value="UniProtKB-EC"/>
</dbReference>
<dbReference type="InterPro" id="IPR029044">
    <property type="entry name" value="Nucleotide-diphossugar_trans"/>
</dbReference>
<evidence type="ECO:0000256" key="1">
    <source>
        <dbReference type="ARBA" id="ARBA00022679"/>
    </source>
</evidence>
<keyword evidence="5" id="KW-1185">Reference proteome</keyword>
<sequence length="244" mass="27411">MIIIPARLESTRFPQKALCDIGGLPMVVRTALNAREVDSVVVACDDERIAQVCKEHKIPYVMTDKSHTSGTDRCAEAARKLGLKNDEIVINVQGDEPFLEHNVISTLMNLMKEKQPFMGTLAKVISESSVADSNLVKVVLNVYNEAIYFSRASIPFHRDKDSKAMEQTPYLGHLGIYGFYAKTLQEFCSLPKSPIEDIEKLEQLRAIYHRKTIALAVVETKSVGIDTPQDYERALAYLKYIDSK</sequence>
<keyword evidence="3" id="KW-0448">Lipopolysaccharide biosynthesis</keyword>
<organism evidence="4 5">
    <name type="scientific">Helicobacter japonicus</name>
    <dbReference type="NCBI Taxonomy" id="425400"/>
    <lineage>
        <taxon>Bacteria</taxon>
        <taxon>Pseudomonadati</taxon>
        <taxon>Campylobacterota</taxon>
        <taxon>Epsilonproteobacteria</taxon>
        <taxon>Campylobacterales</taxon>
        <taxon>Helicobacteraceae</taxon>
        <taxon>Helicobacter</taxon>
    </lineage>
</organism>
<dbReference type="STRING" id="425400.LS65_04150"/>